<dbReference type="InterPro" id="IPR043128">
    <property type="entry name" value="Rev_trsase/Diguanyl_cyclase"/>
</dbReference>
<evidence type="ECO:0000256" key="1">
    <source>
        <dbReference type="ARBA" id="ARBA00004123"/>
    </source>
</evidence>
<dbReference type="FunCoup" id="A0A0L0H468">
    <property type="interactions" value="364"/>
</dbReference>
<dbReference type="GO" id="GO:0070987">
    <property type="term" value="P:error-free translesion synthesis"/>
    <property type="evidence" value="ECO:0007669"/>
    <property type="project" value="TreeGrafter"/>
</dbReference>
<dbReference type="Proteomes" id="UP000053201">
    <property type="component" value="Unassembled WGS sequence"/>
</dbReference>
<dbReference type="GO" id="GO:0017125">
    <property type="term" value="F:deoxycytidyl transferase activity"/>
    <property type="evidence" value="ECO:0007669"/>
    <property type="project" value="TreeGrafter"/>
</dbReference>
<dbReference type="PROSITE" id="PS50172">
    <property type="entry name" value="BRCT"/>
    <property type="match status" value="1"/>
</dbReference>
<dbReference type="Gene3D" id="1.10.150.20">
    <property type="entry name" value="5' to 3' exonuclease, C-terminal subdomain"/>
    <property type="match status" value="1"/>
</dbReference>
<dbReference type="OrthoDB" id="427711at2759"/>
<evidence type="ECO:0000256" key="15">
    <source>
        <dbReference type="SAM" id="MobiDB-lite"/>
    </source>
</evidence>
<proteinExistence type="inferred from homology"/>
<protein>
    <recommendedName>
        <fullName evidence="3 13">DNA repair protein REV1</fullName>
        <ecNumber evidence="13">2.7.7.-</ecNumber>
    </recommendedName>
</protein>
<keyword evidence="12 13" id="KW-0539">Nucleus</keyword>
<dbReference type="InterPro" id="IPR025527">
    <property type="entry name" value="HUWE1/Rev1_UBM"/>
</dbReference>
<dbReference type="PANTHER" id="PTHR45990">
    <property type="entry name" value="DNA REPAIR PROTEIN REV1"/>
    <property type="match status" value="1"/>
</dbReference>
<feature type="region of interest" description="Disordered" evidence="15">
    <location>
        <begin position="130"/>
        <end position="213"/>
    </location>
</feature>
<keyword evidence="4 13" id="KW-0237">DNA synthesis</keyword>
<accession>A0A0L0H468</accession>
<evidence type="ECO:0000256" key="5">
    <source>
        <dbReference type="ARBA" id="ARBA00022679"/>
    </source>
</evidence>
<dbReference type="SUPFAM" id="SSF56672">
    <property type="entry name" value="DNA/RNA polymerases"/>
    <property type="match status" value="1"/>
</dbReference>
<feature type="binding site" evidence="14">
    <location>
        <position position="276"/>
    </location>
    <ligand>
        <name>Mg(2+)</name>
        <dbReference type="ChEBI" id="CHEBI:18420"/>
        <label>1</label>
    </ligand>
</feature>
<keyword evidence="10 13" id="KW-0238">DNA-binding</keyword>
<dbReference type="InterPro" id="IPR001357">
    <property type="entry name" value="BRCT_dom"/>
</dbReference>
<dbReference type="InterPro" id="IPR017961">
    <property type="entry name" value="DNA_pol_Y-fam_little_finger"/>
</dbReference>
<keyword evidence="7 14" id="KW-0479">Metal-binding</keyword>
<dbReference type="Pfam" id="PF16727">
    <property type="entry name" value="REV1_C"/>
    <property type="match status" value="1"/>
</dbReference>
<evidence type="ECO:0000256" key="7">
    <source>
        <dbReference type="ARBA" id="ARBA00022723"/>
    </source>
</evidence>
<dbReference type="SUPFAM" id="SSF52113">
    <property type="entry name" value="BRCT domain"/>
    <property type="match status" value="1"/>
</dbReference>
<dbReference type="InterPro" id="IPR036420">
    <property type="entry name" value="BRCT_dom_sf"/>
</dbReference>
<dbReference type="GO" id="GO:0003684">
    <property type="term" value="F:damaged DNA binding"/>
    <property type="evidence" value="ECO:0007669"/>
    <property type="project" value="UniProtKB-UniRule"/>
</dbReference>
<dbReference type="InterPro" id="IPR036775">
    <property type="entry name" value="DNA_pol_Y-fam_lit_finger_sf"/>
</dbReference>
<feature type="binding site" evidence="14">
    <location>
        <position position="376"/>
    </location>
    <ligand>
        <name>Mg(2+)</name>
        <dbReference type="ChEBI" id="CHEBI:18420"/>
        <label>1</label>
    </ligand>
</feature>
<dbReference type="FunFam" id="3.30.1490.100:FF:000001">
    <property type="entry name" value="DNA repair protein REV1"/>
    <property type="match status" value="1"/>
</dbReference>
<dbReference type="GO" id="GO:0003887">
    <property type="term" value="F:DNA-directed DNA polymerase activity"/>
    <property type="evidence" value="ECO:0007669"/>
    <property type="project" value="InterPro"/>
</dbReference>
<dbReference type="Pfam" id="PF14377">
    <property type="entry name" value="UBM"/>
    <property type="match status" value="2"/>
</dbReference>
<evidence type="ECO:0000259" key="16">
    <source>
        <dbReference type="PROSITE" id="PS50172"/>
    </source>
</evidence>
<dbReference type="PANTHER" id="PTHR45990:SF1">
    <property type="entry name" value="DNA REPAIR PROTEIN REV1"/>
    <property type="match status" value="1"/>
</dbReference>
<reference evidence="18 19" key="1">
    <citation type="submission" date="2009-08" db="EMBL/GenBank/DDBJ databases">
        <title>The Genome Sequence of Spizellomyces punctatus strain DAOM BR117.</title>
        <authorList>
            <consortium name="The Broad Institute Genome Sequencing Platform"/>
            <person name="Russ C."/>
            <person name="Cuomo C."/>
            <person name="Shea T."/>
            <person name="Young S.K."/>
            <person name="Zeng Q."/>
            <person name="Koehrsen M."/>
            <person name="Haas B."/>
            <person name="Borodovsky M."/>
            <person name="Guigo R."/>
            <person name="Alvarado L."/>
            <person name="Berlin A."/>
            <person name="Bochicchio J."/>
            <person name="Borenstein D."/>
            <person name="Chapman S."/>
            <person name="Chen Z."/>
            <person name="Engels R."/>
            <person name="Freedman E."/>
            <person name="Gellesch M."/>
            <person name="Goldberg J."/>
            <person name="Griggs A."/>
            <person name="Gujja S."/>
            <person name="Heiman D."/>
            <person name="Hepburn T."/>
            <person name="Howarth C."/>
            <person name="Jen D."/>
            <person name="Larson L."/>
            <person name="Lewis B."/>
            <person name="Mehta T."/>
            <person name="Park D."/>
            <person name="Pearson M."/>
            <person name="Roberts A."/>
            <person name="Saif S."/>
            <person name="Shenoy N."/>
            <person name="Sisk P."/>
            <person name="Stolte C."/>
            <person name="Sykes S."/>
            <person name="Thomson T."/>
            <person name="Walk T."/>
            <person name="White J."/>
            <person name="Yandava C."/>
            <person name="Burger G."/>
            <person name="Gray M.W."/>
            <person name="Holland P.W.H."/>
            <person name="King N."/>
            <person name="Lang F.B.F."/>
            <person name="Roger A.J."/>
            <person name="Ruiz-Trillo I."/>
            <person name="Lander E."/>
            <person name="Nusbaum C."/>
        </authorList>
    </citation>
    <scope>NUCLEOTIDE SEQUENCE [LARGE SCALE GENOMIC DNA]</scope>
    <source>
        <strain evidence="18 19">DAOM BR117</strain>
    </source>
</reference>
<dbReference type="GO" id="GO:0006281">
    <property type="term" value="P:DNA repair"/>
    <property type="evidence" value="ECO:0007669"/>
    <property type="project" value="UniProtKB-KW"/>
</dbReference>
<dbReference type="Gene3D" id="3.40.1170.60">
    <property type="match status" value="1"/>
</dbReference>
<keyword evidence="8 13" id="KW-0227">DNA damage</keyword>
<comment type="cofactor">
    <cofactor evidence="14">
        <name>Mg(2+)</name>
        <dbReference type="ChEBI" id="CHEBI:18420"/>
    </cofactor>
    <text evidence="14">Binds 2 magnesium ions.</text>
</comment>
<dbReference type="OMA" id="GGEFHIY"/>
<dbReference type="GO" id="GO:0042276">
    <property type="term" value="P:error-prone translesion synthesis"/>
    <property type="evidence" value="ECO:0007669"/>
    <property type="project" value="InterPro"/>
</dbReference>
<keyword evidence="19" id="KW-1185">Reference proteome</keyword>
<dbReference type="GO" id="GO:0005634">
    <property type="term" value="C:nucleus"/>
    <property type="evidence" value="ECO:0007669"/>
    <property type="project" value="UniProtKB-SubCell"/>
</dbReference>
<dbReference type="Gene3D" id="3.40.50.10190">
    <property type="entry name" value="BRCT domain"/>
    <property type="match status" value="1"/>
</dbReference>
<evidence type="ECO:0000256" key="11">
    <source>
        <dbReference type="ARBA" id="ARBA00023204"/>
    </source>
</evidence>
<evidence type="ECO:0000256" key="4">
    <source>
        <dbReference type="ARBA" id="ARBA00022634"/>
    </source>
</evidence>
<keyword evidence="6 13" id="KW-0548">Nucleotidyltransferase</keyword>
<evidence type="ECO:0000259" key="17">
    <source>
        <dbReference type="PROSITE" id="PS50173"/>
    </source>
</evidence>
<dbReference type="STRING" id="645134.A0A0L0H468"/>
<dbReference type="InterPro" id="IPR012112">
    <property type="entry name" value="REV1"/>
</dbReference>
<dbReference type="InterPro" id="IPR038401">
    <property type="entry name" value="Rev1_C_sf"/>
</dbReference>
<organism evidence="18 19">
    <name type="scientific">Spizellomyces punctatus (strain DAOM BR117)</name>
    <dbReference type="NCBI Taxonomy" id="645134"/>
    <lineage>
        <taxon>Eukaryota</taxon>
        <taxon>Fungi</taxon>
        <taxon>Fungi incertae sedis</taxon>
        <taxon>Chytridiomycota</taxon>
        <taxon>Chytridiomycota incertae sedis</taxon>
        <taxon>Chytridiomycetes</taxon>
        <taxon>Spizellomycetales</taxon>
        <taxon>Spizellomycetaceae</taxon>
        <taxon>Spizellomyces</taxon>
    </lineage>
</organism>
<dbReference type="InterPro" id="IPR001126">
    <property type="entry name" value="UmuC"/>
</dbReference>
<dbReference type="EC" id="2.7.7.-" evidence="13"/>
<evidence type="ECO:0000256" key="10">
    <source>
        <dbReference type="ARBA" id="ARBA00023125"/>
    </source>
</evidence>
<evidence type="ECO:0000256" key="9">
    <source>
        <dbReference type="ARBA" id="ARBA00022842"/>
    </source>
</evidence>
<keyword evidence="9 14" id="KW-0460">Magnesium</keyword>
<feature type="binding site" evidence="14">
    <location>
        <position position="375"/>
    </location>
    <ligand>
        <name>Mg(2+)</name>
        <dbReference type="ChEBI" id="CHEBI:18420"/>
        <label>1</label>
    </ligand>
</feature>
<name>A0A0L0H468_SPIPD</name>
<gene>
    <name evidence="18" type="ORF">SPPG_08437</name>
</gene>
<evidence type="ECO:0000256" key="6">
    <source>
        <dbReference type="ARBA" id="ARBA00022695"/>
    </source>
</evidence>
<dbReference type="PROSITE" id="PS50173">
    <property type="entry name" value="UMUC"/>
    <property type="match status" value="1"/>
</dbReference>
<dbReference type="InterPro" id="IPR053848">
    <property type="entry name" value="IMS_HHH_1"/>
</dbReference>
<dbReference type="SMART" id="SM00292">
    <property type="entry name" value="BRCT"/>
    <property type="match status" value="1"/>
</dbReference>
<feature type="region of interest" description="Disordered" evidence="15">
    <location>
        <begin position="812"/>
        <end position="831"/>
    </location>
</feature>
<dbReference type="eggNOG" id="KOG2093">
    <property type="taxonomic scope" value="Eukaryota"/>
</dbReference>
<dbReference type="PIRSF" id="PIRSF036573">
    <property type="entry name" value="REV1"/>
    <property type="match status" value="1"/>
</dbReference>
<evidence type="ECO:0000256" key="14">
    <source>
        <dbReference type="PIRSR" id="PIRSR036573-2"/>
    </source>
</evidence>
<feature type="compositionally biased region" description="Acidic residues" evidence="15">
    <location>
        <begin position="184"/>
        <end position="203"/>
    </location>
</feature>
<dbReference type="GeneID" id="27691602"/>
<dbReference type="EMBL" id="KQ257470">
    <property type="protein sequence ID" value="KNC96285.1"/>
    <property type="molecule type" value="Genomic_DNA"/>
</dbReference>
<dbReference type="Gene3D" id="3.30.1490.100">
    <property type="entry name" value="DNA polymerase, Y-family, little finger domain"/>
    <property type="match status" value="1"/>
</dbReference>
<dbReference type="SUPFAM" id="SSF100879">
    <property type="entry name" value="Lesion bypass DNA polymerase (Y-family), little finger domain"/>
    <property type="match status" value="1"/>
</dbReference>
<dbReference type="Pfam" id="PF11799">
    <property type="entry name" value="IMS_C"/>
    <property type="match status" value="1"/>
</dbReference>
<feature type="region of interest" description="Disordered" evidence="15">
    <location>
        <begin position="719"/>
        <end position="750"/>
    </location>
</feature>
<dbReference type="VEuPathDB" id="FungiDB:SPPG_08437"/>
<evidence type="ECO:0000256" key="13">
    <source>
        <dbReference type="PIRNR" id="PIRNR036573"/>
    </source>
</evidence>
<feature type="domain" description="BRCT" evidence="16">
    <location>
        <begin position="30"/>
        <end position="118"/>
    </location>
</feature>
<dbReference type="InterPro" id="IPR043502">
    <property type="entry name" value="DNA/RNA_pol_sf"/>
</dbReference>
<dbReference type="Gene3D" id="3.30.70.270">
    <property type="match status" value="1"/>
</dbReference>
<feature type="domain" description="UmuC" evidence="17">
    <location>
        <begin position="272"/>
        <end position="458"/>
    </location>
</feature>
<keyword evidence="11 13" id="KW-0234">DNA repair</keyword>
<dbReference type="AlphaFoldDB" id="A0A0L0H468"/>
<feature type="region of interest" description="Disordered" evidence="15">
    <location>
        <begin position="650"/>
        <end position="670"/>
    </location>
</feature>
<sequence>MAFPGGFREYMAVKRRKLEVQGQEIAATGSQSSVLTGLTLYFNGYTGSSDLTMIQFKELVLVHGALVRDKLEPDVTHIIATQMTDQKMRNLRKPVVKPEWLLDSIKRQNLLPWLTYRLYTDIAPSQQTLGGFFSGGTSQSRDQPSSTSTHGGEDELITSTKGSSEKQKMGTASEKPQIEHVDIGEEAIADEGEGEVESDVSESEDVRTRQGADPESEWVKANICTAPGFLQKFFASSRLHHLSTWKGELRDFVYRQGPRRRTNATAHSKRVIIHVDMDCYFASVALRDRPHLQSLPVVVAHSVGLAGRSTADVASCNYVARSHGLRNGMSLGRAREICKDLHVLPYEFEKYEACTKALYNVLLRQGDEVEAVSCDEAYVDITSLIKESGQEIQLAEKLRGEIFEVTGGCAASIGIGPNKLLARMATTRAKPNGVFQVKQEEALQFMEGQLVRELPGVGWVLADKAAKRNIKTCKDLAVLSLPRLQADFGPKTGSMLYNACRGIDMRPLENNPRQSVGAEVNWGIRFTTQDQVEHFIRELSQEINKRMKLASVGGKLLTVKAKKKRYKGEPQKFLGCGDCDNLSKSWNASNCINSWETIFRESYRLLCELQIEPTDIRGVGIHVSKLCSDSLPFPGHPVREQSFLNFEGAATDAQERNNPPPPKSDDNRKTLGEHKTTLSEYGINPEEIDLDVLKELPEEIQADLLPYLKARESHDRPLQINARAGCSSSTSTSKPSEGQPYDPSCLLPTASQVDPEVMKALPDEIRKDLEKAIGMRRGAAGRSIFGMRNAPRRGKILGKISPSKGQVQFQSRRQSITCKATPVPRPSPSLGGQSDFGSVRCMLEDWVSTRLPPTDDDVNAFLRYLESLVDEMELERLETLLKWFLCRVGVENSVINSKGKGNAEWSKVAEMLTTHVNEMVKKKYGCQIKGLCGLQR</sequence>
<dbReference type="GO" id="GO:0046872">
    <property type="term" value="F:metal ion binding"/>
    <property type="evidence" value="ECO:0007669"/>
    <property type="project" value="UniProtKB-KW"/>
</dbReference>
<feature type="compositionally biased region" description="Polar residues" evidence="15">
    <location>
        <begin position="130"/>
        <end position="150"/>
    </location>
</feature>
<dbReference type="InParanoid" id="A0A0L0H468"/>
<dbReference type="RefSeq" id="XP_016604325.1">
    <property type="nucleotide sequence ID" value="XM_016756592.1"/>
</dbReference>
<comment type="function">
    <text evidence="13">Deoxycytidyl transferase involved in DNA repair. Transfers a dCMP residue from dCTP to the 3'-end of a DNA primer in a template-dependent reaction. May assist in the first step in the bypass of abasic lesions by the insertion of a nucleotide opposite the lesion. Required for normal induction of mutations by physical and chemical agents.</text>
</comment>
<comment type="similarity">
    <text evidence="2 13">Belongs to the DNA polymerase type-Y family.</text>
</comment>
<dbReference type="Pfam" id="PF21999">
    <property type="entry name" value="IMS_HHH_1"/>
    <property type="match status" value="1"/>
</dbReference>
<dbReference type="Pfam" id="PF16589">
    <property type="entry name" value="BRCT_2"/>
    <property type="match status" value="1"/>
</dbReference>
<dbReference type="Gene3D" id="6.10.250.1490">
    <property type="match status" value="1"/>
</dbReference>
<dbReference type="Pfam" id="PF00817">
    <property type="entry name" value="IMS"/>
    <property type="match status" value="1"/>
</dbReference>
<dbReference type="Gene3D" id="1.20.58.1280">
    <property type="entry name" value="DNA repair protein Rev1, C-terminal domain"/>
    <property type="match status" value="1"/>
</dbReference>
<evidence type="ECO:0000256" key="3">
    <source>
        <dbReference type="ARBA" id="ARBA00020399"/>
    </source>
</evidence>
<keyword evidence="5 13" id="KW-0808">Transferase</keyword>
<dbReference type="InterPro" id="IPR031991">
    <property type="entry name" value="Rev1_C"/>
</dbReference>
<evidence type="ECO:0000256" key="8">
    <source>
        <dbReference type="ARBA" id="ARBA00022763"/>
    </source>
</evidence>
<evidence type="ECO:0000313" key="19">
    <source>
        <dbReference type="Proteomes" id="UP000053201"/>
    </source>
</evidence>
<evidence type="ECO:0000256" key="2">
    <source>
        <dbReference type="ARBA" id="ARBA00010945"/>
    </source>
</evidence>
<evidence type="ECO:0000313" key="18">
    <source>
        <dbReference type="EMBL" id="KNC96285.1"/>
    </source>
</evidence>
<evidence type="ECO:0000256" key="12">
    <source>
        <dbReference type="ARBA" id="ARBA00023242"/>
    </source>
</evidence>
<comment type="subcellular location">
    <subcellularLocation>
        <location evidence="1 13">Nucleus</location>
    </subcellularLocation>
</comment>
<dbReference type="CDD" id="cd01701">
    <property type="entry name" value="PolY_Rev1"/>
    <property type="match status" value="1"/>
</dbReference>